<evidence type="ECO:0008006" key="4">
    <source>
        <dbReference type="Google" id="ProtNLM"/>
    </source>
</evidence>
<name>A0ABP4ERH8_9ACTN</name>
<comment type="caution">
    <text evidence="2">The sequence shown here is derived from an EMBL/GenBank/DDBJ whole genome shotgun (WGS) entry which is preliminary data.</text>
</comment>
<reference evidence="3" key="1">
    <citation type="journal article" date="2019" name="Int. J. Syst. Evol. Microbiol.">
        <title>The Global Catalogue of Microorganisms (GCM) 10K type strain sequencing project: providing services to taxonomists for standard genome sequencing and annotation.</title>
        <authorList>
            <consortium name="The Broad Institute Genomics Platform"/>
            <consortium name="The Broad Institute Genome Sequencing Center for Infectious Disease"/>
            <person name="Wu L."/>
            <person name="Ma J."/>
        </authorList>
    </citation>
    <scope>NUCLEOTIDE SEQUENCE [LARGE SCALE GENOMIC DNA]</scope>
    <source>
        <strain evidence="3">JCM 11813</strain>
    </source>
</reference>
<keyword evidence="3" id="KW-1185">Reference proteome</keyword>
<dbReference type="NCBIfam" id="NF040603">
    <property type="entry name" value="choice_anch_P"/>
    <property type="match status" value="2"/>
</dbReference>
<organism evidence="2 3">
    <name type="scientific">Nocardioides aquiterrae</name>
    <dbReference type="NCBI Taxonomy" id="203799"/>
    <lineage>
        <taxon>Bacteria</taxon>
        <taxon>Bacillati</taxon>
        <taxon>Actinomycetota</taxon>
        <taxon>Actinomycetes</taxon>
        <taxon>Propionibacteriales</taxon>
        <taxon>Nocardioidaceae</taxon>
        <taxon>Nocardioides</taxon>
    </lineage>
</organism>
<protein>
    <recommendedName>
        <fullName evidence="4">DUF5666 domain-containing protein</fullName>
    </recommendedName>
</protein>
<accession>A0ABP4ERH8</accession>
<evidence type="ECO:0000256" key="1">
    <source>
        <dbReference type="SAM" id="SignalP"/>
    </source>
</evidence>
<evidence type="ECO:0000313" key="3">
    <source>
        <dbReference type="Proteomes" id="UP001499979"/>
    </source>
</evidence>
<keyword evidence="1" id="KW-0732">Signal</keyword>
<sequence>MRRVTTTVVALATTSALSIAGLGAAQAATTGSAGSVERAAGRDAGFALKAAGYGTRASGGQVPAGSRDTAFMAIGCGTKVGMERENHEAEATLPGGAGTASAIRTDLWTVRSKDGGVHSYSRNRTAKIVLAQSGLGEVQISAVTSLSHAWHDGQGFHAETKVTVGDIEFVPPSGDPQHFEIPTPGQPIEIPGLAKITVGQSKKSVTSAGATAEANALRVTFLPSATRLTVGHSAAQALDGIKHGTFHGFSTGTRSTAADDSITSGRTPLSLLPCQGTNGKLRTKAIADVNLGDQIVVQGLRSQQKASQFPGKSVAMERGTVASINLGDGQLVVDGIIGQANVTRSGSGGVTSDIKGTTLGTITANGEPQSFPDSDVIEIPGVAKLERNIVDKTKFGISVISLRITLLDGRAAVIDLGVAQARIR</sequence>
<feature type="chain" id="PRO_5046728775" description="DUF5666 domain-containing protein" evidence="1">
    <location>
        <begin position="28"/>
        <end position="424"/>
    </location>
</feature>
<proteinExistence type="predicted"/>
<dbReference type="EMBL" id="BAAAJE010000001">
    <property type="protein sequence ID" value="GAA1127405.1"/>
    <property type="molecule type" value="Genomic_DNA"/>
</dbReference>
<dbReference type="Proteomes" id="UP001499979">
    <property type="component" value="Unassembled WGS sequence"/>
</dbReference>
<evidence type="ECO:0000313" key="2">
    <source>
        <dbReference type="EMBL" id="GAA1127405.1"/>
    </source>
</evidence>
<feature type="signal peptide" evidence="1">
    <location>
        <begin position="1"/>
        <end position="27"/>
    </location>
</feature>
<gene>
    <name evidence="2" type="ORF">GCM10009606_03820</name>
</gene>